<evidence type="ECO:0000313" key="3">
    <source>
        <dbReference type="Proteomes" id="UP001221898"/>
    </source>
</evidence>
<feature type="region of interest" description="Disordered" evidence="1">
    <location>
        <begin position="174"/>
        <end position="194"/>
    </location>
</feature>
<comment type="caution">
    <text evidence="2">The sequence shown here is derived from an EMBL/GenBank/DDBJ whole genome shotgun (WGS) entry which is preliminary data.</text>
</comment>
<dbReference type="EMBL" id="JAINUG010000069">
    <property type="protein sequence ID" value="KAJ8401543.1"/>
    <property type="molecule type" value="Genomic_DNA"/>
</dbReference>
<proteinExistence type="predicted"/>
<accession>A0AAD7SFJ3</accession>
<evidence type="ECO:0000256" key="1">
    <source>
        <dbReference type="SAM" id="MobiDB-lite"/>
    </source>
</evidence>
<name>A0AAD7SFJ3_9TELE</name>
<sequence length="194" mass="21466">MKKRRAEGSLHCDVPLKRCIRSLCQIDAQLPAMAVACGGNAGNPQSLPVLAENCRKRAYYSDDQELLEAARPRKKSTTGSASRVVENHVQGKVHVNHSGSFQEEKEEFPLSSLCGLSKKRMRDETDSSRDLLLQPGKGTSTEGDLCTFNSFQYWRVPLPKVDLSLLQTDDDAEELAQQPVKDSSVLSEIDAMET</sequence>
<dbReference type="AlphaFoldDB" id="A0AAD7SFJ3"/>
<evidence type="ECO:0008006" key="4">
    <source>
        <dbReference type="Google" id="ProtNLM"/>
    </source>
</evidence>
<evidence type="ECO:0000313" key="2">
    <source>
        <dbReference type="EMBL" id="KAJ8401543.1"/>
    </source>
</evidence>
<keyword evidence="3" id="KW-1185">Reference proteome</keyword>
<organism evidence="2 3">
    <name type="scientific">Aldrovandia affinis</name>
    <dbReference type="NCBI Taxonomy" id="143900"/>
    <lineage>
        <taxon>Eukaryota</taxon>
        <taxon>Metazoa</taxon>
        <taxon>Chordata</taxon>
        <taxon>Craniata</taxon>
        <taxon>Vertebrata</taxon>
        <taxon>Euteleostomi</taxon>
        <taxon>Actinopterygii</taxon>
        <taxon>Neopterygii</taxon>
        <taxon>Teleostei</taxon>
        <taxon>Notacanthiformes</taxon>
        <taxon>Halosauridae</taxon>
        <taxon>Aldrovandia</taxon>
    </lineage>
</organism>
<reference evidence="2" key="1">
    <citation type="journal article" date="2023" name="Science">
        <title>Genome structures resolve the early diversification of teleost fishes.</title>
        <authorList>
            <person name="Parey E."/>
            <person name="Louis A."/>
            <person name="Montfort J."/>
            <person name="Bouchez O."/>
            <person name="Roques C."/>
            <person name="Iampietro C."/>
            <person name="Lluch J."/>
            <person name="Castinel A."/>
            <person name="Donnadieu C."/>
            <person name="Desvignes T."/>
            <person name="Floi Bucao C."/>
            <person name="Jouanno E."/>
            <person name="Wen M."/>
            <person name="Mejri S."/>
            <person name="Dirks R."/>
            <person name="Jansen H."/>
            <person name="Henkel C."/>
            <person name="Chen W.J."/>
            <person name="Zahm M."/>
            <person name="Cabau C."/>
            <person name="Klopp C."/>
            <person name="Thompson A.W."/>
            <person name="Robinson-Rechavi M."/>
            <person name="Braasch I."/>
            <person name="Lecointre G."/>
            <person name="Bobe J."/>
            <person name="Postlethwait J.H."/>
            <person name="Berthelot C."/>
            <person name="Roest Crollius H."/>
            <person name="Guiguen Y."/>
        </authorList>
    </citation>
    <scope>NUCLEOTIDE SEQUENCE</scope>
    <source>
        <strain evidence="2">NC1722</strain>
    </source>
</reference>
<protein>
    <recommendedName>
        <fullName evidence="4">WW-binding domain-containing protein</fullName>
    </recommendedName>
</protein>
<dbReference type="Proteomes" id="UP001221898">
    <property type="component" value="Unassembled WGS sequence"/>
</dbReference>
<gene>
    <name evidence="2" type="ORF">AAFF_G00378600</name>
</gene>